<dbReference type="EMBL" id="BGPR01041853">
    <property type="protein sequence ID" value="GBO18215.1"/>
    <property type="molecule type" value="Genomic_DNA"/>
</dbReference>
<protein>
    <submittedName>
        <fullName evidence="1">Uncharacterized protein</fullName>
    </submittedName>
</protein>
<reference evidence="1 2" key="1">
    <citation type="journal article" date="2019" name="Sci. Rep.">
        <title>Orb-weaving spider Araneus ventricosus genome elucidates the spidroin gene catalogue.</title>
        <authorList>
            <person name="Kono N."/>
            <person name="Nakamura H."/>
            <person name="Ohtoshi R."/>
            <person name="Moran D.A.P."/>
            <person name="Shinohara A."/>
            <person name="Yoshida Y."/>
            <person name="Fujiwara M."/>
            <person name="Mori M."/>
            <person name="Tomita M."/>
            <person name="Arakawa K."/>
        </authorList>
    </citation>
    <scope>NUCLEOTIDE SEQUENCE [LARGE SCALE GENOMIC DNA]</scope>
</reference>
<dbReference type="Proteomes" id="UP000499080">
    <property type="component" value="Unassembled WGS sequence"/>
</dbReference>
<evidence type="ECO:0000313" key="1">
    <source>
        <dbReference type="EMBL" id="GBO18215.1"/>
    </source>
</evidence>
<name>A0A4Y2UYZ5_ARAVE</name>
<sequence>MALEVAGTGSGAVMFEEEVAVFPEEISEAIAAAAPSEVAAACGLSEHMGMVFMGKGDDIQFLVAAMTIDDERNGICF</sequence>
<accession>A0A4Y2UYZ5</accession>
<organism evidence="1 2">
    <name type="scientific">Araneus ventricosus</name>
    <name type="common">Orbweaver spider</name>
    <name type="synonym">Epeira ventricosa</name>
    <dbReference type="NCBI Taxonomy" id="182803"/>
    <lineage>
        <taxon>Eukaryota</taxon>
        <taxon>Metazoa</taxon>
        <taxon>Ecdysozoa</taxon>
        <taxon>Arthropoda</taxon>
        <taxon>Chelicerata</taxon>
        <taxon>Arachnida</taxon>
        <taxon>Araneae</taxon>
        <taxon>Araneomorphae</taxon>
        <taxon>Entelegynae</taxon>
        <taxon>Araneoidea</taxon>
        <taxon>Araneidae</taxon>
        <taxon>Araneus</taxon>
    </lineage>
</organism>
<keyword evidence="2" id="KW-1185">Reference proteome</keyword>
<proteinExistence type="predicted"/>
<dbReference type="AlphaFoldDB" id="A0A4Y2UYZ5"/>
<gene>
    <name evidence="1" type="ORF">AVEN_205746_1</name>
</gene>
<comment type="caution">
    <text evidence="1">The sequence shown here is derived from an EMBL/GenBank/DDBJ whole genome shotgun (WGS) entry which is preliminary data.</text>
</comment>
<evidence type="ECO:0000313" key="2">
    <source>
        <dbReference type="Proteomes" id="UP000499080"/>
    </source>
</evidence>